<comment type="caution">
    <text evidence="7">The sequence shown here is derived from an EMBL/GenBank/DDBJ whole genome shotgun (WGS) entry which is preliminary data.</text>
</comment>
<keyword evidence="1" id="KW-0479">Metal-binding</keyword>
<organism evidence="7 8">
    <name type="scientific">Dreissena polymorpha</name>
    <name type="common">Zebra mussel</name>
    <name type="synonym">Mytilus polymorpha</name>
    <dbReference type="NCBI Taxonomy" id="45954"/>
    <lineage>
        <taxon>Eukaryota</taxon>
        <taxon>Metazoa</taxon>
        <taxon>Spiralia</taxon>
        <taxon>Lophotrochozoa</taxon>
        <taxon>Mollusca</taxon>
        <taxon>Bivalvia</taxon>
        <taxon>Autobranchia</taxon>
        <taxon>Heteroconchia</taxon>
        <taxon>Euheterodonta</taxon>
        <taxon>Imparidentia</taxon>
        <taxon>Neoheterodontei</taxon>
        <taxon>Myida</taxon>
        <taxon>Dreissenoidea</taxon>
        <taxon>Dreissenidae</taxon>
        <taxon>Dreissena</taxon>
    </lineage>
</organism>
<dbReference type="PROSITE" id="PS50950">
    <property type="entry name" value="ZF_THAP"/>
    <property type="match status" value="1"/>
</dbReference>
<dbReference type="AlphaFoldDB" id="A0A9D4NM60"/>
<evidence type="ECO:0000259" key="6">
    <source>
        <dbReference type="PROSITE" id="PS50950"/>
    </source>
</evidence>
<dbReference type="SUPFAM" id="SSF57716">
    <property type="entry name" value="Glucocorticoid receptor-like (DNA-binding domain)"/>
    <property type="match status" value="1"/>
</dbReference>
<name>A0A9D4NM60_DREPO</name>
<dbReference type="EMBL" id="JAIWYP010000001">
    <property type="protein sequence ID" value="KAH3896274.1"/>
    <property type="molecule type" value="Genomic_DNA"/>
</dbReference>
<evidence type="ECO:0000313" key="7">
    <source>
        <dbReference type="EMBL" id="KAH3896274.1"/>
    </source>
</evidence>
<evidence type="ECO:0000256" key="2">
    <source>
        <dbReference type="ARBA" id="ARBA00022771"/>
    </source>
</evidence>
<dbReference type="Proteomes" id="UP000828390">
    <property type="component" value="Unassembled WGS sequence"/>
</dbReference>
<evidence type="ECO:0000313" key="8">
    <source>
        <dbReference type="Proteomes" id="UP000828390"/>
    </source>
</evidence>
<keyword evidence="3" id="KW-0862">Zinc</keyword>
<protein>
    <recommendedName>
        <fullName evidence="6">THAP-type domain-containing protein</fullName>
    </recommendedName>
</protein>
<gene>
    <name evidence="7" type="ORF">DPMN_020449</name>
</gene>
<sequence>MVQCVALGCKERPVKGNKGCFPKEHVTRKNWIIAVNSRREIGGKVVDFKPSNASRLCLNHFEDSCCVHPPSVMDSVGMELKLMLKAGLFQPFFLKQRYT</sequence>
<evidence type="ECO:0000256" key="3">
    <source>
        <dbReference type="ARBA" id="ARBA00022833"/>
    </source>
</evidence>
<evidence type="ECO:0000256" key="5">
    <source>
        <dbReference type="PROSITE-ProRule" id="PRU00309"/>
    </source>
</evidence>
<evidence type="ECO:0000256" key="4">
    <source>
        <dbReference type="ARBA" id="ARBA00023125"/>
    </source>
</evidence>
<reference evidence="7" key="2">
    <citation type="submission" date="2020-11" db="EMBL/GenBank/DDBJ databases">
        <authorList>
            <person name="McCartney M.A."/>
            <person name="Auch B."/>
            <person name="Kono T."/>
            <person name="Mallez S."/>
            <person name="Becker A."/>
            <person name="Gohl D.M."/>
            <person name="Silverstein K.A.T."/>
            <person name="Koren S."/>
            <person name="Bechman K.B."/>
            <person name="Herman A."/>
            <person name="Abrahante J.E."/>
            <person name="Garbe J."/>
        </authorList>
    </citation>
    <scope>NUCLEOTIDE SEQUENCE</scope>
    <source>
        <strain evidence="7">Duluth1</strain>
        <tissue evidence="7">Whole animal</tissue>
    </source>
</reference>
<keyword evidence="4 5" id="KW-0238">DNA-binding</keyword>
<dbReference type="Pfam" id="PF05485">
    <property type="entry name" value="THAP"/>
    <property type="match status" value="1"/>
</dbReference>
<keyword evidence="8" id="KW-1185">Reference proteome</keyword>
<dbReference type="GO" id="GO:0008270">
    <property type="term" value="F:zinc ion binding"/>
    <property type="evidence" value="ECO:0007669"/>
    <property type="project" value="UniProtKB-KW"/>
</dbReference>
<reference evidence="7" key="1">
    <citation type="journal article" date="2019" name="bioRxiv">
        <title>The Genome of the Zebra Mussel, Dreissena polymorpha: A Resource for Invasive Species Research.</title>
        <authorList>
            <person name="McCartney M.A."/>
            <person name="Auch B."/>
            <person name="Kono T."/>
            <person name="Mallez S."/>
            <person name="Zhang Y."/>
            <person name="Obille A."/>
            <person name="Becker A."/>
            <person name="Abrahante J.E."/>
            <person name="Garbe J."/>
            <person name="Badalamenti J.P."/>
            <person name="Herman A."/>
            <person name="Mangelson H."/>
            <person name="Liachko I."/>
            <person name="Sullivan S."/>
            <person name="Sone E.D."/>
            <person name="Koren S."/>
            <person name="Silverstein K.A.T."/>
            <person name="Beckman K.B."/>
            <person name="Gohl D.M."/>
        </authorList>
    </citation>
    <scope>NUCLEOTIDE SEQUENCE</scope>
    <source>
        <strain evidence="7">Duluth1</strain>
        <tissue evidence="7">Whole animal</tissue>
    </source>
</reference>
<dbReference type="InterPro" id="IPR006612">
    <property type="entry name" value="THAP_Znf"/>
</dbReference>
<proteinExistence type="predicted"/>
<feature type="domain" description="THAP-type" evidence="6">
    <location>
        <begin position="1"/>
        <end position="93"/>
    </location>
</feature>
<evidence type="ECO:0000256" key="1">
    <source>
        <dbReference type="ARBA" id="ARBA00022723"/>
    </source>
</evidence>
<dbReference type="GO" id="GO:0003677">
    <property type="term" value="F:DNA binding"/>
    <property type="evidence" value="ECO:0007669"/>
    <property type="project" value="UniProtKB-UniRule"/>
</dbReference>
<keyword evidence="2 5" id="KW-0863">Zinc-finger</keyword>
<accession>A0A9D4NM60</accession>